<accession>A0A6I3XA27</accession>
<feature type="domain" description="HTH lysR-type" evidence="5">
    <location>
        <begin position="1"/>
        <end position="59"/>
    </location>
</feature>
<dbReference type="InterPro" id="IPR036388">
    <property type="entry name" value="WH-like_DNA-bd_sf"/>
</dbReference>
<dbReference type="PANTHER" id="PTHR30537">
    <property type="entry name" value="HTH-TYPE TRANSCRIPTIONAL REGULATOR"/>
    <property type="match status" value="1"/>
</dbReference>
<keyword evidence="4" id="KW-0804">Transcription</keyword>
<evidence type="ECO:0000256" key="4">
    <source>
        <dbReference type="ARBA" id="ARBA00023163"/>
    </source>
</evidence>
<dbReference type="CDD" id="cd08422">
    <property type="entry name" value="PBP2_CrgA_like"/>
    <property type="match status" value="1"/>
</dbReference>
<dbReference type="InterPro" id="IPR036390">
    <property type="entry name" value="WH_DNA-bd_sf"/>
</dbReference>
<dbReference type="FunFam" id="1.10.10.10:FF:000001">
    <property type="entry name" value="LysR family transcriptional regulator"/>
    <property type="match status" value="1"/>
</dbReference>
<dbReference type="SUPFAM" id="SSF53850">
    <property type="entry name" value="Periplasmic binding protein-like II"/>
    <property type="match status" value="1"/>
</dbReference>
<evidence type="ECO:0000256" key="1">
    <source>
        <dbReference type="ARBA" id="ARBA00009437"/>
    </source>
</evidence>
<organism evidence="6 7">
    <name type="scientific">Pseudoduganella dura</name>
    <dbReference type="NCBI Taxonomy" id="321982"/>
    <lineage>
        <taxon>Bacteria</taxon>
        <taxon>Pseudomonadati</taxon>
        <taxon>Pseudomonadota</taxon>
        <taxon>Betaproteobacteria</taxon>
        <taxon>Burkholderiales</taxon>
        <taxon>Oxalobacteraceae</taxon>
        <taxon>Telluria group</taxon>
        <taxon>Pseudoduganella</taxon>
    </lineage>
</organism>
<dbReference type="Proteomes" id="UP000431684">
    <property type="component" value="Unassembled WGS sequence"/>
</dbReference>
<dbReference type="GO" id="GO:0043565">
    <property type="term" value="F:sequence-specific DNA binding"/>
    <property type="evidence" value="ECO:0007669"/>
    <property type="project" value="TreeGrafter"/>
</dbReference>
<dbReference type="PANTHER" id="PTHR30537:SF5">
    <property type="entry name" value="HTH-TYPE TRANSCRIPTIONAL ACTIVATOR TTDR-RELATED"/>
    <property type="match status" value="1"/>
</dbReference>
<name>A0A6I3XA27_9BURK</name>
<sequence>MDRFSELNAFCAVATSSGFSAAGRLLGLVPSTVARLVDGLEARLGAPLLNRSTRQVTLTEAGTEYFVRAQAILASLEEADAAAGSAHSGPQGLLRVSAPVAFTRLYIAPHLAELQLRHPRLELELMVSDALSDMVGEAIDVAIRIGAANSQPDLVARPLAGHRRIVCASPAYLERCGTPQVPADLLRHECLRFAYTSLLRRPGWRFLKDGETLEIAVRGRLIANSSDVLRQAALDGAGVALLPDWLVSADVEDGRLAALLADFESNPGPMDVGVFAVYQPSRRGSGKVRAFVDFIAERLKDSCGIGCP</sequence>
<reference evidence="6 7" key="1">
    <citation type="submission" date="2019-11" db="EMBL/GenBank/DDBJ databases">
        <title>Draft Genome Sequences of Six Type Strains of the Genus Massilia.</title>
        <authorList>
            <person name="Miess H."/>
            <person name="Frediansyah A."/>
            <person name="Goeker M."/>
            <person name="Gross H."/>
        </authorList>
    </citation>
    <scope>NUCLEOTIDE SEQUENCE [LARGE SCALE GENOMIC DNA]</scope>
    <source>
        <strain evidence="6 7">DSM 17513</strain>
    </source>
</reference>
<evidence type="ECO:0000256" key="3">
    <source>
        <dbReference type="ARBA" id="ARBA00023125"/>
    </source>
</evidence>
<dbReference type="SUPFAM" id="SSF46785">
    <property type="entry name" value="Winged helix' DNA-binding domain"/>
    <property type="match status" value="1"/>
</dbReference>
<dbReference type="OrthoDB" id="8705920at2"/>
<dbReference type="EMBL" id="WNWM01000002">
    <property type="protein sequence ID" value="MUI13714.1"/>
    <property type="molecule type" value="Genomic_DNA"/>
</dbReference>
<gene>
    <name evidence="6" type="ORF">GJV26_14770</name>
</gene>
<dbReference type="GO" id="GO:0003700">
    <property type="term" value="F:DNA-binding transcription factor activity"/>
    <property type="evidence" value="ECO:0007669"/>
    <property type="project" value="InterPro"/>
</dbReference>
<comment type="similarity">
    <text evidence="1">Belongs to the LysR transcriptional regulatory family.</text>
</comment>
<dbReference type="InterPro" id="IPR000847">
    <property type="entry name" value="LysR_HTH_N"/>
</dbReference>
<dbReference type="FunFam" id="3.40.190.290:FF:000001">
    <property type="entry name" value="Transcriptional regulator, LysR family"/>
    <property type="match status" value="1"/>
</dbReference>
<keyword evidence="3" id="KW-0238">DNA-binding</keyword>
<dbReference type="Gene3D" id="3.40.190.290">
    <property type="match status" value="1"/>
</dbReference>
<dbReference type="Gene3D" id="1.10.10.10">
    <property type="entry name" value="Winged helix-like DNA-binding domain superfamily/Winged helix DNA-binding domain"/>
    <property type="match status" value="1"/>
</dbReference>
<evidence type="ECO:0000313" key="7">
    <source>
        <dbReference type="Proteomes" id="UP000431684"/>
    </source>
</evidence>
<dbReference type="InterPro" id="IPR005119">
    <property type="entry name" value="LysR_subst-bd"/>
</dbReference>
<evidence type="ECO:0000256" key="2">
    <source>
        <dbReference type="ARBA" id="ARBA00023015"/>
    </source>
</evidence>
<dbReference type="AlphaFoldDB" id="A0A6I3XA27"/>
<dbReference type="RefSeq" id="WP_155709474.1">
    <property type="nucleotide sequence ID" value="NZ_BMWU01000001.1"/>
</dbReference>
<dbReference type="InterPro" id="IPR058163">
    <property type="entry name" value="LysR-type_TF_proteobact-type"/>
</dbReference>
<dbReference type="Pfam" id="PF03466">
    <property type="entry name" value="LysR_substrate"/>
    <property type="match status" value="1"/>
</dbReference>
<keyword evidence="7" id="KW-1185">Reference proteome</keyword>
<proteinExistence type="inferred from homology"/>
<dbReference type="GO" id="GO:0006351">
    <property type="term" value="P:DNA-templated transcription"/>
    <property type="evidence" value="ECO:0007669"/>
    <property type="project" value="TreeGrafter"/>
</dbReference>
<protein>
    <submittedName>
        <fullName evidence="6">LysR family transcriptional regulator</fullName>
    </submittedName>
</protein>
<evidence type="ECO:0000259" key="5">
    <source>
        <dbReference type="PROSITE" id="PS50931"/>
    </source>
</evidence>
<dbReference type="Pfam" id="PF00126">
    <property type="entry name" value="HTH_1"/>
    <property type="match status" value="1"/>
</dbReference>
<dbReference type="PROSITE" id="PS50931">
    <property type="entry name" value="HTH_LYSR"/>
    <property type="match status" value="1"/>
</dbReference>
<comment type="caution">
    <text evidence="6">The sequence shown here is derived from an EMBL/GenBank/DDBJ whole genome shotgun (WGS) entry which is preliminary data.</text>
</comment>
<keyword evidence="2" id="KW-0805">Transcription regulation</keyword>
<evidence type="ECO:0000313" key="6">
    <source>
        <dbReference type="EMBL" id="MUI13714.1"/>
    </source>
</evidence>